<organism evidence="2">
    <name type="scientific">Loa loa</name>
    <name type="common">Eye worm</name>
    <name type="synonym">Filaria loa</name>
    <dbReference type="NCBI Taxonomy" id="7209"/>
    <lineage>
        <taxon>Eukaryota</taxon>
        <taxon>Metazoa</taxon>
        <taxon>Ecdysozoa</taxon>
        <taxon>Nematoda</taxon>
        <taxon>Chromadorea</taxon>
        <taxon>Rhabditida</taxon>
        <taxon>Spirurina</taxon>
        <taxon>Spiruromorpha</taxon>
        <taxon>Filarioidea</taxon>
        <taxon>Onchocercidae</taxon>
        <taxon>Loa</taxon>
    </lineage>
</organism>
<dbReference type="InParanoid" id="A0A1S0TK29"/>
<dbReference type="GeneID" id="9950561"/>
<dbReference type="EMBL" id="JH712187">
    <property type="protein sequence ID" value="EFO15419.1"/>
    <property type="molecule type" value="Genomic_DNA"/>
</dbReference>
<feature type="transmembrane region" description="Helical" evidence="1">
    <location>
        <begin position="83"/>
        <end position="101"/>
    </location>
</feature>
<reference evidence="2" key="1">
    <citation type="submission" date="2012-04" db="EMBL/GenBank/DDBJ databases">
        <title>The Genome Sequence of Loa loa.</title>
        <authorList>
            <consortium name="The Broad Institute Genome Sequencing Platform"/>
            <consortium name="Broad Institute Genome Sequencing Center for Infectious Disease"/>
            <person name="Nutman T.B."/>
            <person name="Fink D.L."/>
            <person name="Russ C."/>
            <person name="Young S."/>
            <person name="Zeng Q."/>
            <person name="Gargeya S."/>
            <person name="Alvarado L."/>
            <person name="Berlin A."/>
            <person name="Chapman S.B."/>
            <person name="Chen Z."/>
            <person name="Freedman E."/>
            <person name="Gellesch M."/>
            <person name="Goldberg J."/>
            <person name="Griggs A."/>
            <person name="Gujja S."/>
            <person name="Heilman E.R."/>
            <person name="Heiman D."/>
            <person name="Howarth C."/>
            <person name="Mehta T."/>
            <person name="Neiman D."/>
            <person name="Pearson M."/>
            <person name="Roberts A."/>
            <person name="Saif S."/>
            <person name="Shea T."/>
            <person name="Shenoy N."/>
            <person name="Sisk P."/>
            <person name="Stolte C."/>
            <person name="Sykes S."/>
            <person name="White J."/>
            <person name="Yandava C."/>
            <person name="Haas B."/>
            <person name="Henn M.R."/>
            <person name="Nusbaum C."/>
            <person name="Birren B."/>
        </authorList>
    </citation>
    <scope>NUCLEOTIDE SEQUENCE [LARGE SCALE GENOMIC DNA]</scope>
</reference>
<proteinExistence type="predicted"/>
<evidence type="ECO:0000313" key="2">
    <source>
        <dbReference type="EMBL" id="EFO15419.1"/>
    </source>
</evidence>
<evidence type="ECO:0000256" key="1">
    <source>
        <dbReference type="SAM" id="Phobius"/>
    </source>
</evidence>
<keyword evidence="1" id="KW-1133">Transmembrane helix</keyword>
<dbReference type="AlphaFoldDB" id="A0A1S0TK29"/>
<name>A0A1S0TK29_LOALO</name>
<dbReference type="OrthoDB" id="5846814at2759"/>
<sequence length="102" mass="11568">MNGVRNLHYSKQCIDVPFARTPDGNSVTEINKCVISTDIYGNQFYTLICNEAKLCNANCNWIPSVSPVPVVPRSSSSRYSNEAMVFYYILTIFVNFIVNYIN</sequence>
<accession>A0A1S0TK29</accession>
<protein>
    <submittedName>
        <fullName evidence="2">Uncharacterized protein</fullName>
    </submittedName>
</protein>
<dbReference type="CTD" id="9950561"/>
<keyword evidence="1" id="KW-0472">Membrane</keyword>
<keyword evidence="1" id="KW-0812">Transmembrane</keyword>
<dbReference type="RefSeq" id="XP_003148650.1">
    <property type="nucleotide sequence ID" value="XM_003148602.1"/>
</dbReference>
<gene>
    <name evidence="2" type="ORF">LOAG_13091</name>
</gene>
<dbReference type="KEGG" id="loa:LOAG_13091"/>